<dbReference type="InterPro" id="IPR036388">
    <property type="entry name" value="WH-like_DNA-bd_sf"/>
</dbReference>
<dbReference type="InterPro" id="IPR005650">
    <property type="entry name" value="BlaI_family"/>
</dbReference>
<keyword evidence="2" id="KW-0805">Transcription regulation</keyword>
<dbReference type="KEGG" id="tfa:BW733_09870"/>
<organism evidence="5 6">
    <name type="scientific">Tessaracoccus flavescens</name>
    <dbReference type="NCBI Taxonomy" id="399497"/>
    <lineage>
        <taxon>Bacteria</taxon>
        <taxon>Bacillati</taxon>
        <taxon>Actinomycetota</taxon>
        <taxon>Actinomycetes</taxon>
        <taxon>Propionibacteriales</taxon>
        <taxon>Propionibacteriaceae</taxon>
        <taxon>Tessaracoccus</taxon>
    </lineage>
</organism>
<dbReference type="OrthoDB" id="9813987at2"/>
<sequence length="117" mass="13103">MASRGELEQRVMELLWSSSAPLSVADVHSLLSSERELAYTTVMTVLDRLSKKGLVDRELVSRAWQYRAHSSQAEVIAREVCGLLSEVNPEVRAEALRLVSMYLTDDERAAVADNVRI</sequence>
<dbReference type="STRING" id="399497.BW733_09870"/>
<keyword evidence="4" id="KW-0804">Transcription</keyword>
<protein>
    <recommendedName>
        <fullName evidence="7">CopY family transcriptional regulator</fullName>
    </recommendedName>
</protein>
<dbReference type="Pfam" id="PF03965">
    <property type="entry name" value="Penicillinase_R"/>
    <property type="match status" value="1"/>
</dbReference>
<dbReference type="InterPro" id="IPR036390">
    <property type="entry name" value="WH_DNA-bd_sf"/>
</dbReference>
<reference evidence="5 6" key="1">
    <citation type="journal article" date="2008" name="Int. J. Syst. Evol. Microbiol.">
        <title>Tessaracoccus flavescens sp. nov., isolated from marine sediment.</title>
        <authorList>
            <person name="Lee D.W."/>
            <person name="Lee S.D."/>
        </authorList>
    </citation>
    <scope>NUCLEOTIDE SEQUENCE [LARGE SCALE GENOMIC DNA]</scope>
    <source>
        <strain evidence="5 6">SST-39T</strain>
    </source>
</reference>
<evidence type="ECO:0000256" key="2">
    <source>
        <dbReference type="ARBA" id="ARBA00023015"/>
    </source>
</evidence>
<dbReference type="AlphaFoldDB" id="A0A1Q2CYC6"/>
<keyword evidence="6" id="KW-1185">Reference proteome</keyword>
<evidence type="ECO:0000256" key="3">
    <source>
        <dbReference type="ARBA" id="ARBA00023125"/>
    </source>
</evidence>
<evidence type="ECO:0008006" key="7">
    <source>
        <dbReference type="Google" id="ProtNLM"/>
    </source>
</evidence>
<dbReference type="GO" id="GO:0003677">
    <property type="term" value="F:DNA binding"/>
    <property type="evidence" value="ECO:0007669"/>
    <property type="project" value="UniProtKB-KW"/>
</dbReference>
<evidence type="ECO:0000256" key="1">
    <source>
        <dbReference type="ARBA" id="ARBA00011046"/>
    </source>
</evidence>
<evidence type="ECO:0000256" key="4">
    <source>
        <dbReference type="ARBA" id="ARBA00023163"/>
    </source>
</evidence>
<dbReference type="EMBL" id="CP019607">
    <property type="protein sequence ID" value="AQP51087.1"/>
    <property type="molecule type" value="Genomic_DNA"/>
</dbReference>
<proteinExistence type="inferred from homology"/>
<gene>
    <name evidence="5" type="ORF">BW733_09870</name>
</gene>
<dbReference type="GO" id="GO:0045892">
    <property type="term" value="P:negative regulation of DNA-templated transcription"/>
    <property type="evidence" value="ECO:0007669"/>
    <property type="project" value="InterPro"/>
</dbReference>
<dbReference type="Gene3D" id="1.10.10.10">
    <property type="entry name" value="Winged helix-like DNA-binding domain superfamily/Winged helix DNA-binding domain"/>
    <property type="match status" value="1"/>
</dbReference>
<dbReference type="SUPFAM" id="SSF46785">
    <property type="entry name" value="Winged helix' DNA-binding domain"/>
    <property type="match status" value="1"/>
</dbReference>
<accession>A0A1Q2CYC6</accession>
<dbReference type="Proteomes" id="UP000188235">
    <property type="component" value="Chromosome"/>
</dbReference>
<comment type="similarity">
    <text evidence="1">Belongs to the BlaI transcriptional regulatory family.</text>
</comment>
<keyword evidence="3" id="KW-0238">DNA-binding</keyword>
<name>A0A1Q2CYC6_9ACTN</name>
<evidence type="ECO:0000313" key="6">
    <source>
        <dbReference type="Proteomes" id="UP000188235"/>
    </source>
</evidence>
<dbReference type="RefSeq" id="WP_077350065.1">
    <property type="nucleotide sequence ID" value="NZ_CP019607.1"/>
</dbReference>
<evidence type="ECO:0000313" key="5">
    <source>
        <dbReference type="EMBL" id="AQP51087.1"/>
    </source>
</evidence>